<gene>
    <name evidence="1" type="ORF">AAFF_G00367650</name>
</gene>
<keyword evidence="2" id="KW-1185">Reference proteome</keyword>
<dbReference type="Proteomes" id="UP001221898">
    <property type="component" value="Unassembled WGS sequence"/>
</dbReference>
<evidence type="ECO:0008006" key="3">
    <source>
        <dbReference type="Google" id="ProtNLM"/>
    </source>
</evidence>
<reference evidence="1" key="1">
    <citation type="journal article" date="2023" name="Science">
        <title>Genome structures resolve the early diversification of teleost fishes.</title>
        <authorList>
            <person name="Parey E."/>
            <person name="Louis A."/>
            <person name="Montfort J."/>
            <person name="Bouchez O."/>
            <person name="Roques C."/>
            <person name="Iampietro C."/>
            <person name="Lluch J."/>
            <person name="Castinel A."/>
            <person name="Donnadieu C."/>
            <person name="Desvignes T."/>
            <person name="Floi Bucao C."/>
            <person name="Jouanno E."/>
            <person name="Wen M."/>
            <person name="Mejri S."/>
            <person name="Dirks R."/>
            <person name="Jansen H."/>
            <person name="Henkel C."/>
            <person name="Chen W.J."/>
            <person name="Zahm M."/>
            <person name="Cabau C."/>
            <person name="Klopp C."/>
            <person name="Thompson A.W."/>
            <person name="Robinson-Rechavi M."/>
            <person name="Braasch I."/>
            <person name="Lecointre G."/>
            <person name="Bobe J."/>
            <person name="Postlethwait J.H."/>
            <person name="Berthelot C."/>
            <person name="Roest Crollius H."/>
            <person name="Guiguen Y."/>
        </authorList>
    </citation>
    <scope>NUCLEOTIDE SEQUENCE</scope>
    <source>
        <strain evidence="1">NC1722</strain>
    </source>
</reference>
<name>A0AAD7R542_9TELE</name>
<protein>
    <recommendedName>
        <fullName evidence="3">Reverse transcriptase domain-containing protein</fullName>
    </recommendedName>
</protein>
<sequence length="228" mass="25212">MQVVQAFYEGLFKEQGTEEEYKERFLEAPGPALGAEAAGQLAAPLSIEEVWQALRTGKKYKTPGGDGLPYEWYVAMWDVLGEDLVAVFRECLEEGLSPSMRKGLEMWARAVRADAQIRGLPLPGAGGAQFKYALYMDDVTVFCSDQPSVDRLVRVCGWFGKATSARLNMVKSEALILGGLAEQWRVPFVIQPEMIKVLGPGGTGWPSYRGSWGYGQGGQLTYWAEPWC</sequence>
<organism evidence="1 2">
    <name type="scientific">Aldrovandia affinis</name>
    <dbReference type="NCBI Taxonomy" id="143900"/>
    <lineage>
        <taxon>Eukaryota</taxon>
        <taxon>Metazoa</taxon>
        <taxon>Chordata</taxon>
        <taxon>Craniata</taxon>
        <taxon>Vertebrata</taxon>
        <taxon>Euteleostomi</taxon>
        <taxon>Actinopterygii</taxon>
        <taxon>Neopterygii</taxon>
        <taxon>Teleostei</taxon>
        <taxon>Notacanthiformes</taxon>
        <taxon>Halosauridae</taxon>
        <taxon>Aldrovandia</taxon>
    </lineage>
</organism>
<proteinExistence type="predicted"/>
<evidence type="ECO:0000313" key="2">
    <source>
        <dbReference type="Proteomes" id="UP001221898"/>
    </source>
</evidence>
<accession>A0AAD7R542</accession>
<dbReference type="EMBL" id="JAINUG010000631">
    <property type="protein sequence ID" value="KAJ8362605.1"/>
    <property type="molecule type" value="Genomic_DNA"/>
</dbReference>
<evidence type="ECO:0000313" key="1">
    <source>
        <dbReference type="EMBL" id="KAJ8362605.1"/>
    </source>
</evidence>
<comment type="caution">
    <text evidence="1">The sequence shown here is derived from an EMBL/GenBank/DDBJ whole genome shotgun (WGS) entry which is preliminary data.</text>
</comment>
<dbReference type="AlphaFoldDB" id="A0AAD7R542"/>